<dbReference type="Pfam" id="PF13279">
    <property type="entry name" value="4HBT_2"/>
    <property type="match status" value="1"/>
</dbReference>
<organism evidence="3 4">
    <name type="scientific">Chilo suppressalis</name>
    <name type="common">Asiatic rice borer moth</name>
    <dbReference type="NCBI Taxonomy" id="168631"/>
    <lineage>
        <taxon>Eukaryota</taxon>
        <taxon>Metazoa</taxon>
        <taxon>Ecdysozoa</taxon>
        <taxon>Arthropoda</taxon>
        <taxon>Hexapoda</taxon>
        <taxon>Insecta</taxon>
        <taxon>Pterygota</taxon>
        <taxon>Neoptera</taxon>
        <taxon>Endopterygota</taxon>
        <taxon>Lepidoptera</taxon>
        <taxon>Glossata</taxon>
        <taxon>Ditrysia</taxon>
        <taxon>Pyraloidea</taxon>
        <taxon>Crambidae</taxon>
        <taxon>Crambinae</taxon>
        <taxon>Chilo</taxon>
    </lineage>
</organism>
<reference evidence="3" key="1">
    <citation type="submission" date="2021-12" db="EMBL/GenBank/DDBJ databases">
        <authorList>
            <person name="King R."/>
        </authorList>
    </citation>
    <scope>NUCLEOTIDE SEQUENCE</scope>
</reference>
<evidence type="ECO:0000256" key="2">
    <source>
        <dbReference type="ARBA" id="ARBA00041112"/>
    </source>
</evidence>
<evidence type="ECO:0000313" key="4">
    <source>
        <dbReference type="Proteomes" id="UP001153292"/>
    </source>
</evidence>
<dbReference type="PANTHER" id="PTHR12475">
    <property type="match status" value="1"/>
</dbReference>
<dbReference type="InterPro" id="IPR051490">
    <property type="entry name" value="THEM6_lcsJ_thioesterase"/>
</dbReference>
<name>A0ABN8BG54_CHISP</name>
<evidence type="ECO:0000313" key="3">
    <source>
        <dbReference type="EMBL" id="CAH0407785.1"/>
    </source>
</evidence>
<accession>A0ABN8BG54</accession>
<comment type="similarity">
    <text evidence="1">Belongs to the THEM6 family.</text>
</comment>
<dbReference type="Proteomes" id="UP001153292">
    <property type="component" value="Chromosome 9"/>
</dbReference>
<gene>
    <name evidence="3" type="ORF">CHILSU_LOCUS11188</name>
</gene>
<keyword evidence="4" id="KW-1185">Reference proteome</keyword>
<dbReference type="EMBL" id="OU963902">
    <property type="protein sequence ID" value="CAH0407785.1"/>
    <property type="molecule type" value="Genomic_DNA"/>
</dbReference>
<dbReference type="InterPro" id="IPR029069">
    <property type="entry name" value="HotDog_dom_sf"/>
</dbReference>
<dbReference type="SUPFAM" id="SSF54637">
    <property type="entry name" value="Thioesterase/thiol ester dehydrase-isomerase"/>
    <property type="match status" value="1"/>
</dbReference>
<protein>
    <recommendedName>
        <fullName evidence="2">Protein THEM6</fullName>
    </recommendedName>
</protein>
<proteinExistence type="inferred from homology"/>
<sequence>MFIFILVFVLLNISLDISYFLRTIFTVFSGRVYQKIYSLSDVSTIYGICTFLDCDIWFRNIRDARIIRELDFARFHFYDRTGIFRRSRQLGIHSLQGSTLMLCQEQIPLFKPYKITTQLVYWDDRSLFLEHKVITLNDNKIRYYLISRQYALRGTEYAVQPLLKCLPGEENKLCPENINIWLKGMKLSSDKLRAST</sequence>
<evidence type="ECO:0000256" key="1">
    <source>
        <dbReference type="ARBA" id="ARBA00038228"/>
    </source>
</evidence>
<dbReference type="PANTHER" id="PTHR12475:SF4">
    <property type="entry name" value="PROTEIN THEM6"/>
    <property type="match status" value="1"/>
</dbReference>